<organism evidence="2 3">
    <name type="scientific">Gordonia phage GMA3</name>
    <dbReference type="NCBI Taxonomy" id="1647284"/>
    <lineage>
        <taxon>Viruses</taxon>
        <taxon>Duplodnaviria</taxon>
        <taxon>Heunggongvirae</taxon>
        <taxon>Uroviricota</taxon>
        <taxon>Caudoviricetes</taxon>
        <taxon>Gamtrevirus</taxon>
        <taxon>Gamtrevirus GMA3</taxon>
    </lineage>
</organism>
<dbReference type="GeneID" id="26516893"/>
<dbReference type="SUPFAM" id="SSF51445">
    <property type="entry name" value="(Trans)glycosidases"/>
    <property type="match status" value="1"/>
</dbReference>
<dbReference type="RefSeq" id="YP_009188590.1">
    <property type="nucleotide sequence ID" value="NC_028668.1"/>
</dbReference>
<dbReference type="InterPro" id="IPR015020">
    <property type="entry name" value="Rv2525c-like_Glyco_Hydro-like"/>
</dbReference>
<name>A0A0K0NKU4_9CAUD</name>
<sequence>MTRTLIDSGARIEAAGIKRAGHVGSFGYLSTSRPGTFFSGKPIRQDWVNDMNSLGLMIVSCWQFGKNATADWRRGFNGGVADAKAAARKHRELGGPDDAPIYFAVDDDVNLSDYRLFVRPYLQGVNSVIGVNRTGVYGHDECVTWAATDQLLGKTRDGSGKTFGWQTRAWSEGDISRYACVYQRIVDTASTPGPPIDGNPTDVNDMLCDDIGQWNYGGGKWNDILTQMLGTKD</sequence>
<reference evidence="2 3" key="1">
    <citation type="journal article" date="2015" name="PLoS ONE">
        <title>Lysis to Kill: Evaluation of the Lytic Abilities, and Genomics of Nine Bacteriophages Infective for Gordonia spp. and Their Potential Use in Activated Sludge Foam Biocontrol.</title>
        <authorList>
            <person name="Dyson Z.A."/>
            <person name="Tucci J."/>
            <person name="Seviour R.J."/>
            <person name="Petrovski S."/>
        </authorList>
    </citation>
    <scope>NUCLEOTIDE SEQUENCE [LARGE SCALE GENOMIC DNA]</scope>
</reference>
<dbReference type="EMBL" id="KR063279">
    <property type="protein sequence ID" value="AKL88199.1"/>
    <property type="molecule type" value="Genomic_DNA"/>
</dbReference>
<accession>A0A0K0NKU4</accession>
<evidence type="ECO:0000259" key="1">
    <source>
        <dbReference type="Pfam" id="PF08924"/>
    </source>
</evidence>
<protein>
    <submittedName>
        <fullName evidence="2">Putative lysin</fullName>
    </submittedName>
</protein>
<gene>
    <name evidence="2" type="ORF">GMA3_22</name>
</gene>
<proteinExistence type="predicted"/>
<dbReference type="KEGG" id="vg:26516893"/>
<dbReference type="Pfam" id="PF08924">
    <property type="entry name" value="Rv2525c_GlyHyd-like"/>
    <property type="match status" value="1"/>
</dbReference>
<dbReference type="InterPro" id="IPR017853">
    <property type="entry name" value="GH"/>
</dbReference>
<dbReference type="Proteomes" id="UP000204451">
    <property type="component" value="Segment"/>
</dbReference>
<keyword evidence="3" id="KW-1185">Reference proteome</keyword>
<evidence type="ECO:0000313" key="3">
    <source>
        <dbReference type="Proteomes" id="UP000204451"/>
    </source>
</evidence>
<dbReference type="OrthoDB" id="11883at10239"/>
<feature type="domain" description="Rv2525c-like glycoside hydrolase-like" evidence="1">
    <location>
        <begin position="17"/>
        <end position="194"/>
    </location>
</feature>
<evidence type="ECO:0000313" key="2">
    <source>
        <dbReference type="EMBL" id="AKL88199.1"/>
    </source>
</evidence>
<dbReference type="Gene3D" id="3.20.20.80">
    <property type="entry name" value="Glycosidases"/>
    <property type="match status" value="1"/>
</dbReference>